<name>A0ABX2B1T0_9BACT</name>
<dbReference type="SMART" id="SM00342">
    <property type="entry name" value="HTH_ARAC"/>
    <property type="match status" value="1"/>
</dbReference>
<dbReference type="Pfam" id="PF07495">
    <property type="entry name" value="Y_Y_Y"/>
    <property type="match status" value="1"/>
</dbReference>
<dbReference type="InterPro" id="IPR013783">
    <property type="entry name" value="Ig-like_fold"/>
</dbReference>
<evidence type="ECO:0000256" key="1">
    <source>
        <dbReference type="ARBA" id="ARBA00023015"/>
    </source>
</evidence>
<gene>
    <name evidence="7" type="ORF">HPS54_02385</name>
</gene>
<evidence type="ECO:0000256" key="5">
    <source>
        <dbReference type="SAM" id="SignalP"/>
    </source>
</evidence>
<dbReference type="Gene3D" id="1.10.10.60">
    <property type="entry name" value="Homeodomain-like"/>
    <property type="match status" value="1"/>
</dbReference>
<keyword evidence="1" id="KW-0805">Transcription regulation</keyword>
<evidence type="ECO:0000256" key="2">
    <source>
        <dbReference type="ARBA" id="ARBA00023125"/>
    </source>
</evidence>
<evidence type="ECO:0000313" key="8">
    <source>
        <dbReference type="Proteomes" id="UP000820977"/>
    </source>
</evidence>
<feature type="domain" description="HTH araC/xylS-type" evidence="6">
    <location>
        <begin position="677"/>
        <end position="781"/>
    </location>
</feature>
<dbReference type="InterPro" id="IPR020449">
    <property type="entry name" value="Tscrpt_reg_AraC-type_HTH"/>
</dbReference>
<dbReference type="InterPro" id="IPR018060">
    <property type="entry name" value="HTH_AraC"/>
</dbReference>
<keyword evidence="3" id="KW-0804">Transcription</keyword>
<evidence type="ECO:0000259" key="6">
    <source>
        <dbReference type="PROSITE" id="PS01124"/>
    </source>
</evidence>
<evidence type="ECO:0000313" key="7">
    <source>
        <dbReference type="EMBL" id="NPE24378.1"/>
    </source>
</evidence>
<dbReference type="Gene3D" id="2.130.10.10">
    <property type="entry name" value="YVTN repeat-like/Quinoprotein amine dehydrogenase"/>
    <property type="match status" value="2"/>
</dbReference>
<dbReference type="PANTHER" id="PTHR46796">
    <property type="entry name" value="HTH-TYPE TRANSCRIPTIONAL ACTIVATOR RHAS-RELATED"/>
    <property type="match status" value="1"/>
</dbReference>
<dbReference type="PROSITE" id="PS01124">
    <property type="entry name" value="HTH_ARAC_FAMILY_2"/>
    <property type="match status" value="1"/>
</dbReference>
<dbReference type="InterPro" id="IPR050204">
    <property type="entry name" value="AraC_XylS_family_regulators"/>
</dbReference>
<accession>A0ABX2B1T0</accession>
<dbReference type="SUPFAM" id="SSF46689">
    <property type="entry name" value="Homeodomain-like"/>
    <property type="match status" value="1"/>
</dbReference>
<keyword evidence="4" id="KW-0472">Membrane</keyword>
<dbReference type="InterPro" id="IPR015943">
    <property type="entry name" value="WD40/YVTN_repeat-like_dom_sf"/>
</dbReference>
<dbReference type="InterPro" id="IPR009057">
    <property type="entry name" value="Homeodomain-like_sf"/>
</dbReference>
<proteinExistence type="predicted"/>
<sequence length="786" mass="88234">MPRHILKSLFLAYIFTLAATAQRSVTYDNRSGLSHWIVSDVLQDRQGFIWLSTWNGLNRFDGYEFRQIKTRPGDGTDIKSEVIRRIMQDGKGNIVCRTESGFFRFDTHNYRLEDVADTTMYDMPPIGKPAPFRDSEGNVWTVERYGVTKTCTAHHPAKIVTGTENVQARAFMRDRKNRWWLATKEDECIRIYDGRNVLAGFLGSDGRLHGEKTPFGHRAYTIVQTRGGDIWAGCKPGALIRMRERADGTFEIRRIRGAELACDIIYHIIEDGAGRLWLATFGGGVVCIPNPEADNPMFISFKINGAESKGCKVRRLLLTRRGNIVCATTNGIVTGRINRSDVRKSVFRRLGRDGKRSGSLCNNATMDVVQDGRGRIFIATENSGIDMTDEEELFGDEPSFAHFNTANSSLTSDACLAMTVKGGGHILVVCTDRVMDFMPYGDSTVTYSRRFWSAACHFSEERPLRLPDGSWLFGQEQGAYIATPHNMDTRGYKPPLLFTELMVSGKQPVTGICTTDTVVLGTDERNFSISFAALDYTDNTDICYRSRLDGSPWSRAGNDRTLTFYDMAPGTHTLTVQSTDRYGRWVDNARRLTIIVTPHWHETLWARMAEWLLFAGMITGVVYTVFYIRNMNRQRRELLVKYMALLDRADGGQSPAEKAEAPALPAELPESDRRFLGLVMRYIEENIGNSDANIDDMAAFAATSRSNLNRKLRSLVGITAAQLLIDARMQRAAQMLGAAAAEDGKPRIAEIAYACGYSDPRYFSRCFRQKYGVTPSEYHGVSGTGR</sequence>
<keyword evidence="2" id="KW-0238">DNA-binding</keyword>
<feature type="signal peptide" evidence="5">
    <location>
        <begin position="1"/>
        <end position="21"/>
    </location>
</feature>
<reference evidence="7 8" key="1">
    <citation type="submission" date="2020-05" db="EMBL/GenBank/DDBJ databases">
        <title>Distinct polysaccharide utilization as determinants for interspecies competition between intestinal Prevotella spp.</title>
        <authorList>
            <person name="Galvez E.J.C."/>
            <person name="Iljazovic A."/>
            <person name="Strowig T."/>
        </authorList>
    </citation>
    <scope>NUCLEOTIDE SEQUENCE [LARGE SCALE GENOMIC DNA]</scope>
    <source>
        <strain evidence="7 8">PCHR</strain>
    </source>
</reference>
<keyword evidence="8" id="KW-1185">Reference proteome</keyword>
<dbReference type="InterPro" id="IPR011123">
    <property type="entry name" value="Y_Y_Y"/>
</dbReference>
<protein>
    <submittedName>
        <fullName evidence="7">AraC family transcriptional regulator</fullName>
    </submittedName>
</protein>
<evidence type="ECO:0000256" key="4">
    <source>
        <dbReference type="SAM" id="Phobius"/>
    </source>
</evidence>
<dbReference type="Gene3D" id="2.60.40.10">
    <property type="entry name" value="Immunoglobulins"/>
    <property type="match status" value="1"/>
</dbReference>
<comment type="caution">
    <text evidence="7">The sequence shown here is derived from an EMBL/GenBank/DDBJ whole genome shotgun (WGS) entry which is preliminary data.</text>
</comment>
<feature type="transmembrane region" description="Helical" evidence="4">
    <location>
        <begin position="611"/>
        <end position="628"/>
    </location>
</feature>
<dbReference type="RefSeq" id="WP_172343873.1">
    <property type="nucleotide sequence ID" value="NZ_CATEIB010000050.1"/>
</dbReference>
<feature type="chain" id="PRO_5047229886" evidence="5">
    <location>
        <begin position="22"/>
        <end position="786"/>
    </location>
</feature>
<keyword evidence="4" id="KW-1133">Transmembrane helix</keyword>
<dbReference type="PRINTS" id="PR00032">
    <property type="entry name" value="HTHARAC"/>
</dbReference>
<dbReference type="EMBL" id="JABKKJ010000002">
    <property type="protein sequence ID" value="NPE24378.1"/>
    <property type="molecule type" value="Genomic_DNA"/>
</dbReference>
<dbReference type="PANTHER" id="PTHR46796:SF13">
    <property type="entry name" value="HTH-TYPE TRANSCRIPTIONAL ACTIVATOR RHAS"/>
    <property type="match status" value="1"/>
</dbReference>
<keyword evidence="5" id="KW-0732">Signal</keyword>
<evidence type="ECO:0000256" key="3">
    <source>
        <dbReference type="ARBA" id="ARBA00023163"/>
    </source>
</evidence>
<dbReference type="SUPFAM" id="SSF63829">
    <property type="entry name" value="Calcium-dependent phosphotriesterase"/>
    <property type="match status" value="1"/>
</dbReference>
<organism evidence="7 8">
    <name type="scientific">Xylanibacter caecicola</name>
    <dbReference type="NCBI Taxonomy" id="2736294"/>
    <lineage>
        <taxon>Bacteria</taxon>
        <taxon>Pseudomonadati</taxon>
        <taxon>Bacteroidota</taxon>
        <taxon>Bacteroidia</taxon>
        <taxon>Bacteroidales</taxon>
        <taxon>Prevotellaceae</taxon>
        <taxon>Xylanibacter</taxon>
    </lineage>
</organism>
<dbReference type="Pfam" id="PF12833">
    <property type="entry name" value="HTH_18"/>
    <property type="match status" value="1"/>
</dbReference>
<dbReference type="Proteomes" id="UP000820977">
    <property type="component" value="Unassembled WGS sequence"/>
</dbReference>
<keyword evidence="4" id="KW-0812">Transmembrane</keyword>